<feature type="transmembrane region" description="Helical" evidence="1">
    <location>
        <begin position="21"/>
        <end position="40"/>
    </location>
</feature>
<dbReference type="VEuPathDB" id="VectorBase:HLOH_043089"/>
<keyword evidence="1" id="KW-0472">Membrane</keyword>
<sequence>MAGKYSTMHAGALKKKIILHANFISCVVHSWSGHILQMIAGNKLLVFLGFCSVYVFFTASLGCAPASLETKRGSCYPKASPRHAVVSAIECNEGSAGRFKKNQSRLVEELEDHDERAEKKHVANALLRPMTTLETALLAAFWDIVLQRFNLNAICKELQRPTLSLNAAASLMK</sequence>
<reference evidence="2 3" key="1">
    <citation type="journal article" date="2020" name="Cell">
        <title>Large-Scale Comparative Analyses of Tick Genomes Elucidate Their Genetic Diversity and Vector Capacities.</title>
        <authorList>
            <consortium name="Tick Genome and Microbiome Consortium (TIGMIC)"/>
            <person name="Jia N."/>
            <person name="Wang J."/>
            <person name="Shi W."/>
            <person name="Du L."/>
            <person name="Sun Y."/>
            <person name="Zhan W."/>
            <person name="Jiang J.F."/>
            <person name="Wang Q."/>
            <person name="Zhang B."/>
            <person name="Ji P."/>
            <person name="Bell-Sakyi L."/>
            <person name="Cui X.M."/>
            <person name="Yuan T.T."/>
            <person name="Jiang B.G."/>
            <person name="Yang W.F."/>
            <person name="Lam T.T."/>
            <person name="Chang Q.C."/>
            <person name="Ding S.J."/>
            <person name="Wang X.J."/>
            <person name="Zhu J.G."/>
            <person name="Ruan X.D."/>
            <person name="Zhao L."/>
            <person name="Wei J.T."/>
            <person name="Ye R.Z."/>
            <person name="Que T.C."/>
            <person name="Du C.H."/>
            <person name="Zhou Y.H."/>
            <person name="Cheng J.X."/>
            <person name="Dai P.F."/>
            <person name="Guo W.B."/>
            <person name="Han X.H."/>
            <person name="Huang E.J."/>
            <person name="Li L.F."/>
            <person name="Wei W."/>
            <person name="Gao Y.C."/>
            <person name="Liu J.Z."/>
            <person name="Shao H.Z."/>
            <person name="Wang X."/>
            <person name="Wang C.C."/>
            <person name="Yang T.C."/>
            <person name="Huo Q.B."/>
            <person name="Li W."/>
            <person name="Chen H.Y."/>
            <person name="Chen S.E."/>
            <person name="Zhou L.G."/>
            <person name="Ni X.B."/>
            <person name="Tian J.H."/>
            <person name="Sheng Y."/>
            <person name="Liu T."/>
            <person name="Pan Y.S."/>
            <person name="Xia L.Y."/>
            <person name="Li J."/>
            <person name="Zhao F."/>
            <person name="Cao W.C."/>
        </authorList>
    </citation>
    <scope>NUCLEOTIDE SEQUENCE [LARGE SCALE GENOMIC DNA]</scope>
    <source>
        <strain evidence="2">HaeL-2018</strain>
    </source>
</reference>
<keyword evidence="3" id="KW-1185">Reference proteome</keyword>
<accession>A0A9J6G1M1</accession>
<proteinExistence type="predicted"/>
<keyword evidence="1" id="KW-1133">Transmembrane helix</keyword>
<name>A0A9J6G1M1_HAELO</name>
<protein>
    <submittedName>
        <fullName evidence="2">Uncharacterized protein</fullName>
    </submittedName>
</protein>
<evidence type="ECO:0000313" key="2">
    <source>
        <dbReference type="EMBL" id="KAH9369338.1"/>
    </source>
</evidence>
<comment type="caution">
    <text evidence="2">The sequence shown here is derived from an EMBL/GenBank/DDBJ whole genome shotgun (WGS) entry which is preliminary data.</text>
</comment>
<keyword evidence="1" id="KW-0812">Transmembrane</keyword>
<dbReference type="EMBL" id="JABSTR010000005">
    <property type="protein sequence ID" value="KAH9369338.1"/>
    <property type="molecule type" value="Genomic_DNA"/>
</dbReference>
<dbReference type="AlphaFoldDB" id="A0A9J6G1M1"/>
<evidence type="ECO:0000256" key="1">
    <source>
        <dbReference type="SAM" id="Phobius"/>
    </source>
</evidence>
<gene>
    <name evidence="2" type="ORF">HPB48_000404</name>
</gene>
<feature type="transmembrane region" description="Helical" evidence="1">
    <location>
        <begin position="46"/>
        <end position="68"/>
    </location>
</feature>
<dbReference type="OrthoDB" id="10063284at2759"/>
<organism evidence="2 3">
    <name type="scientific">Haemaphysalis longicornis</name>
    <name type="common">Bush tick</name>
    <dbReference type="NCBI Taxonomy" id="44386"/>
    <lineage>
        <taxon>Eukaryota</taxon>
        <taxon>Metazoa</taxon>
        <taxon>Ecdysozoa</taxon>
        <taxon>Arthropoda</taxon>
        <taxon>Chelicerata</taxon>
        <taxon>Arachnida</taxon>
        <taxon>Acari</taxon>
        <taxon>Parasitiformes</taxon>
        <taxon>Ixodida</taxon>
        <taxon>Ixodoidea</taxon>
        <taxon>Ixodidae</taxon>
        <taxon>Haemaphysalinae</taxon>
        <taxon>Haemaphysalis</taxon>
    </lineage>
</organism>
<dbReference type="Proteomes" id="UP000821853">
    <property type="component" value="Chromosome 3"/>
</dbReference>
<evidence type="ECO:0000313" key="3">
    <source>
        <dbReference type="Proteomes" id="UP000821853"/>
    </source>
</evidence>